<evidence type="ECO:0000259" key="12">
    <source>
        <dbReference type="Pfam" id="PF01370"/>
    </source>
</evidence>
<evidence type="ECO:0000256" key="2">
    <source>
        <dbReference type="ARBA" id="ARBA00001911"/>
    </source>
</evidence>
<evidence type="ECO:0000256" key="8">
    <source>
        <dbReference type="ARBA" id="ARBA00023144"/>
    </source>
</evidence>
<dbReference type="PANTHER" id="PTHR43725">
    <property type="entry name" value="UDP-GLUCOSE 4-EPIMERASE"/>
    <property type="match status" value="1"/>
</dbReference>
<dbReference type="GO" id="GO:0003978">
    <property type="term" value="F:UDP-glucose 4-epimerase activity"/>
    <property type="evidence" value="ECO:0007669"/>
    <property type="project" value="UniProtKB-EC"/>
</dbReference>
<evidence type="ECO:0000313" key="14">
    <source>
        <dbReference type="Proteomes" id="UP000198897"/>
    </source>
</evidence>
<feature type="domain" description="NAD-dependent epimerase/dehydratase" evidence="12">
    <location>
        <begin position="4"/>
        <end position="225"/>
    </location>
</feature>
<dbReference type="SUPFAM" id="SSF51735">
    <property type="entry name" value="NAD(P)-binding Rossmann-fold domains"/>
    <property type="match status" value="1"/>
</dbReference>
<dbReference type="EC" id="5.1.3.2" evidence="5"/>
<evidence type="ECO:0000256" key="6">
    <source>
        <dbReference type="ARBA" id="ARBA00018569"/>
    </source>
</evidence>
<gene>
    <name evidence="13" type="ORF">SAMN05216353_110107</name>
</gene>
<evidence type="ECO:0000256" key="1">
    <source>
        <dbReference type="ARBA" id="ARBA00000083"/>
    </source>
</evidence>
<evidence type="ECO:0000256" key="4">
    <source>
        <dbReference type="ARBA" id="ARBA00007637"/>
    </source>
</evidence>
<dbReference type="EMBL" id="FOOG01000010">
    <property type="protein sequence ID" value="SFF83854.1"/>
    <property type="molecule type" value="Genomic_DNA"/>
</dbReference>
<evidence type="ECO:0000256" key="11">
    <source>
        <dbReference type="ARBA" id="ARBA00033067"/>
    </source>
</evidence>
<keyword evidence="14" id="KW-1185">Reference proteome</keyword>
<proteinExistence type="inferred from homology"/>
<keyword evidence="7" id="KW-0520">NAD</keyword>
<keyword evidence="8" id="KW-0119">Carbohydrate metabolism</keyword>
<dbReference type="Proteomes" id="UP000198897">
    <property type="component" value="Unassembled WGS sequence"/>
</dbReference>
<protein>
    <recommendedName>
        <fullName evidence="6">UDP-glucose 4-epimerase</fullName>
        <ecNumber evidence="5">5.1.3.2</ecNumber>
    </recommendedName>
    <alternativeName>
        <fullName evidence="11">Galactowaldenase</fullName>
    </alternativeName>
    <alternativeName>
        <fullName evidence="10">UDP-galactose 4-epimerase</fullName>
    </alternativeName>
</protein>
<comment type="pathway">
    <text evidence="3">Carbohydrate metabolism; galactose metabolism.</text>
</comment>
<organism evidence="13 14">
    <name type="scientific">Halobacillus alkaliphilus</name>
    <dbReference type="NCBI Taxonomy" id="396056"/>
    <lineage>
        <taxon>Bacteria</taxon>
        <taxon>Bacillati</taxon>
        <taxon>Bacillota</taxon>
        <taxon>Bacilli</taxon>
        <taxon>Bacillales</taxon>
        <taxon>Bacillaceae</taxon>
        <taxon>Halobacillus</taxon>
    </lineage>
</organism>
<dbReference type="Pfam" id="PF01370">
    <property type="entry name" value="Epimerase"/>
    <property type="match status" value="1"/>
</dbReference>
<evidence type="ECO:0000256" key="9">
    <source>
        <dbReference type="ARBA" id="ARBA00023235"/>
    </source>
</evidence>
<dbReference type="GO" id="GO:0006012">
    <property type="term" value="P:galactose metabolic process"/>
    <property type="evidence" value="ECO:0007669"/>
    <property type="project" value="UniProtKB-KW"/>
</dbReference>
<dbReference type="Gene3D" id="3.40.50.720">
    <property type="entry name" value="NAD(P)-binding Rossmann-like Domain"/>
    <property type="match status" value="1"/>
</dbReference>
<keyword evidence="9" id="KW-0413">Isomerase</keyword>
<name>A0A1I2LXA2_9BACI</name>
<accession>A0A1I2LXA2</accession>
<dbReference type="InterPro" id="IPR036291">
    <property type="entry name" value="NAD(P)-bd_dom_sf"/>
</dbReference>
<dbReference type="InterPro" id="IPR001509">
    <property type="entry name" value="Epimerase_deHydtase"/>
</dbReference>
<evidence type="ECO:0000256" key="7">
    <source>
        <dbReference type="ARBA" id="ARBA00023027"/>
    </source>
</evidence>
<evidence type="ECO:0000256" key="5">
    <source>
        <dbReference type="ARBA" id="ARBA00013189"/>
    </source>
</evidence>
<reference evidence="14" key="1">
    <citation type="submission" date="2016-10" db="EMBL/GenBank/DDBJ databases">
        <authorList>
            <person name="Varghese N."/>
            <person name="Submissions S."/>
        </authorList>
    </citation>
    <scope>NUCLEOTIDE SEQUENCE [LARGE SCALE GENOMIC DNA]</scope>
    <source>
        <strain evidence="14">FP5</strain>
    </source>
</reference>
<comment type="catalytic activity">
    <reaction evidence="1">
        <text>UDP-alpha-D-glucose = UDP-alpha-D-galactose</text>
        <dbReference type="Rhea" id="RHEA:22168"/>
        <dbReference type="ChEBI" id="CHEBI:58885"/>
        <dbReference type="ChEBI" id="CHEBI:66914"/>
        <dbReference type="EC" id="5.1.3.2"/>
    </reaction>
</comment>
<dbReference type="RefSeq" id="WP_175477829.1">
    <property type="nucleotide sequence ID" value="NZ_FOOG01000010.1"/>
</dbReference>
<sequence>MKLLVIGGTQFVGKSIVESALERNHEVTLFNRGKTNPDFFKETEKIIGDRENLDDLKKLKGQHWDAVIDTCGYLPDMVKQSAEVLKDQVHLYAYISSMSVYKYLTDQDHLDESGEVSTLTSHELARATKGVKGRAANEYYGPLKFHSEMAVKGIMSESHSLIIRPGLIVGPDDPTDRFTYWPVRVEAGEAFIVPEPKDKKVQFIDVRDLSKWIVQMIEHQETGVFNANGPREKLTMEGLIYSCQTVFNSEAKPVWATESFLLKENVKPWIELPLWVPTQGDFGIDCTKAIEKGLRFRTVEETIRDTYEWYRNHKGTLKHAGLNPEQEKVLLEKLSSL</sequence>
<dbReference type="GO" id="GO:0005829">
    <property type="term" value="C:cytosol"/>
    <property type="evidence" value="ECO:0007669"/>
    <property type="project" value="TreeGrafter"/>
</dbReference>
<keyword evidence="8" id="KW-0299">Galactose metabolism</keyword>
<comment type="cofactor">
    <cofactor evidence="2">
        <name>NAD(+)</name>
        <dbReference type="ChEBI" id="CHEBI:57540"/>
    </cofactor>
</comment>
<dbReference type="PANTHER" id="PTHR43725:SF47">
    <property type="entry name" value="UDP-GLUCOSE 4-EPIMERASE"/>
    <property type="match status" value="1"/>
</dbReference>
<evidence type="ECO:0000256" key="3">
    <source>
        <dbReference type="ARBA" id="ARBA00004947"/>
    </source>
</evidence>
<evidence type="ECO:0000256" key="10">
    <source>
        <dbReference type="ARBA" id="ARBA00031367"/>
    </source>
</evidence>
<evidence type="ECO:0000313" key="13">
    <source>
        <dbReference type="EMBL" id="SFF83854.1"/>
    </source>
</evidence>
<dbReference type="AlphaFoldDB" id="A0A1I2LXA2"/>
<comment type="similarity">
    <text evidence="4">Belongs to the NAD(P)-dependent epimerase/dehydratase family.</text>
</comment>